<reference evidence="3 4" key="1">
    <citation type="submission" date="2020-06" db="EMBL/GenBank/DDBJ databases">
        <authorList>
            <person name="Li R."/>
            <person name="Bekaert M."/>
        </authorList>
    </citation>
    <scope>NUCLEOTIDE SEQUENCE [LARGE SCALE GENOMIC DNA]</scope>
    <source>
        <strain evidence="4">wild</strain>
    </source>
</reference>
<evidence type="ECO:0000313" key="3">
    <source>
        <dbReference type="EMBL" id="CAC5386063.1"/>
    </source>
</evidence>
<evidence type="ECO:0000313" key="4">
    <source>
        <dbReference type="Proteomes" id="UP000507470"/>
    </source>
</evidence>
<feature type="transmembrane region" description="Helical" evidence="1">
    <location>
        <begin position="332"/>
        <end position="355"/>
    </location>
</feature>
<evidence type="ECO:0000256" key="1">
    <source>
        <dbReference type="SAM" id="Phobius"/>
    </source>
</evidence>
<name>A0A6J8BQE8_MYTCO</name>
<keyword evidence="2" id="KW-0732">Signal</keyword>
<proteinExistence type="predicted"/>
<dbReference type="Proteomes" id="UP000507470">
    <property type="component" value="Unassembled WGS sequence"/>
</dbReference>
<evidence type="ECO:0008006" key="5">
    <source>
        <dbReference type="Google" id="ProtNLM"/>
    </source>
</evidence>
<sequence length="501" mass="56524">MVLHLLIIGFCINVYCSKGEKENAFITRNNYTWAEAKNNCTMIGQENHVNISSSIDRELWTDATVTYSPWIEYLGTFECIVFNITVTLSGCSRVTNEIAGAPEYVTSGQQIKECLYLCTEYDSIGLQQGRCACLQRLPPNNGDSDPDCESKRCDNDDNGLCVDANDSGMYAVYSKPVFSRNDIRAGNCLSVVRNDIGGKGVNSYEAIPCDRHLLLVCLTGHNLHTSGTDKYVWSQSFRCCSNGTLARYSVVLNQTIQLKLSEHYWLANIRRPTFHFYSDPEPEPKYCVSAKISSNGKLMKSVEKCDKRLPALCLDRQEYVINPDKDNTGLNVSITVVVLLVGSVVLAVFIVVTVWRVRLKKKQLSLDQPHNTSEDGHEYTEINETAECSIQPPERVNEQFTYDHLSHSQKVTSNPPGNIYDTTTDLPARYYDQSSTVKSSYDKINISKNTHGNFQNQPPNEYDSVRLIEKCDEDKYHHLDRNKGNVTTNFGNDYIDTSFVN</sequence>
<dbReference type="EMBL" id="CACVKT020003839">
    <property type="protein sequence ID" value="CAC5386063.1"/>
    <property type="molecule type" value="Genomic_DNA"/>
</dbReference>
<gene>
    <name evidence="3" type="ORF">MCOR_21545</name>
</gene>
<keyword evidence="4" id="KW-1185">Reference proteome</keyword>
<protein>
    <recommendedName>
        <fullName evidence="5">WSC domain-containing protein</fullName>
    </recommendedName>
</protein>
<evidence type="ECO:0000256" key="2">
    <source>
        <dbReference type="SAM" id="SignalP"/>
    </source>
</evidence>
<dbReference type="OrthoDB" id="6121008at2759"/>
<feature type="signal peptide" evidence="2">
    <location>
        <begin position="1"/>
        <end position="19"/>
    </location>
</feature>
<organism evidence="3 4">
    <name type="scientific">Mytilus coruscus</name>
    <name type="common">Sea mussel</name>
    <dbReference type="NCBI Taxonomy" id="42192"/>
    <lineage>
        <taxon>Eukaryota</taxon>
        <taxon>Metazoa</taxon>
        <taxon>Spiralia</taxon>
        <taxon>Lophotrochozoa</taxon>
        <taxon>Mollusca</taxon>
        <taxon>Bivalvia</taxon>
        <taxon>Autobranchia</taxon>
        <taxon>Pteriomorphia</taxon>
        <taxon>Mytilida</taxon>
        <taxon>Mytiloidea</taxon>
        <taxon>Mytilidae</taxon>
        <taxon>Mytilinae</taxon>
        <taxon>Mytilus</taxon>
    </lineage>
</organism>
<feature type="chain" id="PRO_5027034337" description="WSC domain-containing protein" evidence="2">
    <location>
        <begin position="20"/>
        <end position="501"/>
    </location>
</feature>
<accession>A0A6J8BQE8</accession>
<keyword evidence="1" id="KW-0812">Transmembrane</keyword>
<dbReference type="AlphaFoldDB" id="A0A6J8BQE8"/>
<keyword evidence="1" id="KW-0472">Membrane</keyword>
<keyword evidence="1" id="KW-1133">Transmembrane helix</keyword>